<evidence type="ECO:0000313" key="1">
    <source>
        <dbReference type="EMBL" id="TFK63285.1"/>
    </source>
</evidence>
<accession>A0ACD3AC93</accession>
<organism evidence="1 2">
    <name type="scientific">Pluteus cervinus</name>
    <dbReference type="NCBI Taxonomy" id="181527"/>
    <lineage>
        <taxon>Eukaryota</taxon>
        <taxon>Fungi</taxon>
        <taxon>Dikarya</taxon>
        <taxon>Basidiomycota</taxon>
        <taxon>Agaricomycotina</taxon>
        <taxon>Agaricomycetes</taxon>
        <taxon>Agaricomycetidae</taxon>
        <taxon>Agaricales</taxon>
        <taxon>Pluteineae</taxon>
        <taxon>Pluteaceae</taxon>
        <taxon>Pluteus</taxon>
    </lineage>
</organism>
<gene>
    <name evidence="1" type="ORF">BDN72DRAFT_862233</name>
</gene>
<name>A0ACD3AC93_9AGAR</name>
<protein>
    <submittedName>
        <fullName evidence="1">Uncharacterized protein</fullName>
    </submittedName>
</protein>
<evidence type="ECO:0000313" key="2">
    <source>
        <dbReference type="Proteomes" id="UP000308600"/>
    </source>
</evidence>
<keyword evidence="2" id="KW-1185">Reference proteome</keyword>
<proteinExistence type="predicted"/>
<dbReference type="EMBL" id="ML208531">
    <property type="protein sequence ID" value="TFK63285.1"/>
    <property type="molecule type" value="Genomic_DNA"/>
</dbReference>
<reference evidence="1 2" key="1">
    <citation type="journal article" date="2019" name="Nat. Ecol. Evol.">
        <title>Megaphylogeny resolves global patterns of mushroom evolution.</title>
        <authorList>
            <person name="Varga T."/>
            <person name="Krizsan K."/>
            <person name="Foldi C."/>
            <person name="Dima B."/>
            <person name="Sanchez-Garcia M."/>
            <person name="Sanchez-Ramirez S."/>
            <person name="Szollosi G.J."/>
            <person name="Szarkandi J.G."/>
            <person name="Papp V."/>
            <person name="Albert L."/>
            <person name="Andreopoulos W."/>
            <person name="Angelini C."/>
            <person name="Antonin V."/>
            <person name="Barry K.W."/>
            <person name="Bougher N.L."/>
            <person name="Buchanan P."/>
            <person name="Buyck B."/>
            <person name="Bense V."/>
            <person name="Catcheside P."/>
            <person name="Chovatia M."/>
            <person name="Cooper J."/>
            <person name="Damon W."/>
            <person name="Desjardin D."/>
            <person name="Finy P."/>
            <person name="Geml J."/>
            <person name="Haridas S."/>
            <person name="Hughes K."/>
            <person name="Justo A."/>
            <person name="Karasinski D."/>
            <person name="Kautmanova I."/>
            <person name="Kiss B."/>
            <person name="Kocsube S."/>
            <person name="Kotiranta H."/>
            <person name="LaButti K.M."/>
            <person name="Lechner B.E."/>
            <person name="Liimatainen K."/>
            <person name="Lipzen A."/>
            <person name="Lukacs Z."/>
            <person name="Mihaltcheva S."/>
            <person name="Morgado L.N."/>
            <person name="Niskanen T."/>
            <person name="Noordeloos M.E."/>
            <person name="Ohm R.A."/>
            <person name="Ortiz-Santana B."/>
            <person name="Ovrebo C."/>
            <person name="Racz N."/>
            <person name="Riley R."/>
            <person name="Savchenko A."/>
            <person name="Shiryaev A."/>
            <person name="Soop K."/>
            <person name="Spirin V."/>
            <person name="Szebenyi C."/>
            <person name="Tomsovsky M."/>
            <person name="Tulloss R.E."/>
            <person name="Uehling J."/>
            <person name="Grigoriev I.V."/>
            <person name="Vagvolgyi C."/>
            <person name="Papp T."/>
            <person name="Martin F.M."/>
            <person name="Miettinen O."/>
            <person name="Hibbett D.S."/>
            <person name="Nagy L.G."/>
        </authorList>
    </citation>
    <scope>NUCLEOTIDE SEQUENCE [LARGE SCALE GENOMIC DNA]</scope>
    <source>
        <strain evidence="1 2">NL-1719</strain>
    </source>
</reference>
<dbReference type="Proteomes" id="UP000308600">
    <property type="component" value="Unassembled WGS sequence"/>
</dbReference>
<sequence length="256" mass="28584">MDNPWVHERGFVDSSVGPELQIQGQPHLNGQSDKWKVFVAGLTQSSMQKGYKSLIENDDPESVLINHRCQTKGVTRLNAESSRCQNAGHSNYSIPEGLASARGIWNAFGRVLDGTPYCGRIPGLVARVRESDCKIKLYVRESQDQLRHLLLRQSLGVLDGMQFLLRPELPYANFHQSVRLPLGGPYPFTANARFTFRKTVNGANRLPVKRRDGVEVNLDANALVGRDVDIIFVLLHRHLGFGRAKAVAHILQIVLV</sequence>